<evidence type="ECO:0000313" key="5">
    <source>
        <dbReference type="Proteomes" id="UP000278673"/>
    </source>
</evidence>
<reference evidence="4 5" key="1">
    <citation type="submission" date="2018-10" db="EMBL/GenBank/DDBJ databases">
        <title>Isolation, diversity and antifungal activity of actinobacteria from wheat.</title>
        <authorList>
            <person name="Han C."/>
        </authorList>
    </citation>
    <scope>NUCLEOTIDE SEQUENCE [LARGE SCALE GENOMIC DNA]</scope>
    <source>
        <strain evidence="4 5">NEAU-YY642</strain>
    </source>
</reference>
<comment type="caution">
    <text evidence="4">The sequence shown here is derived from an EMBL/GenBank/DDBJ whole genome shotgun (WGS) entry which is preliminary data.</text>
</comment>
<dbReference type="Proteomes" id="UP000278673">
    <property type="component" value="Unassembled WGS sequence"/>
</dbReference>
<keyword evidence="5" id="KW-1185">Reference proteome</keyword>
<feature type="region of interest" description="Disordered" evidence="2">
    <location>
        <begin position="190"/>
        <end position="227"/>
    </location>
</feature>
<dbReference type="CDD" id="cd00060">
    <property type="entry name" value="FHA"/>
    <property type="match status" value="1"/>
</dbReference>
<organism evidence="4 5">
    <name type="scientific">Streptomyces triticirhizae</name>
    <dbReference type="NCBI Taxonomy" id="2483353"/>
    <lineage>
        <taxon>Bacteria</taxon>
        <taxon>Bacillati</taxon>
        <taxon>Actinomycetota</taxon>
        <taxon>Actinomycetes</taxon>
        <taxon>Kitasatosporales</taxon>
        <taxon>Streptomycetaceae</taxon>
        <taxon>Streptomyces</taxon>
    </lineage>
</organism>
<dbReference type="SMART" id="SM00240">
    <property type="entry name" value="FHA"/>
    <property type="match status" value="1"/>
</dbReference>
<evidence type="ECO:0000313" key="4">
    <source>
        <dbReference type="EMBL" id="RMI39938.1"/>
    </source>
</evidence>
<proteinExistence type="predicted"/>
<evidence type="ECO:0000259" key="3">
    <source>
        <dbReference type="PROSITE" id="PS50006"/>
    </source>
</evidence>
<feature type="non-terminal residue" evidence="4">
    <location>
        <position position="227"/>
    </location>
</feature>
<evidence type="ECO:0000256" key="2">
    <source>
        <dbReference type="SAM" id="MobiDB-lite"/>
    </source>
</evidence>
<accession>A0A3M2LY81</accession>
<feature type="domain" description="FHA" evidence="3">
    <location>
        <begin position="111"/>
        <end position="161"/>
    </location>
</feature>
<dbReference type="Gene3D" id="2.60.200.20">
    <property type="match status" value="1"/>
</dbReference>
<dbReference type="Pfam" id="PF00498">
    <property type="entry name" value="FHA"/>
    <property type="match status" value="1"/>
</dbReference>
<dbReference type="InterPro" id="IPR000253">
    <property type="entry name" value="FHA_dom"/>
</dbReference>
<dbReference type="PROSITE" id="PS50006">
    <property type="entry name" value="FHA_DOMAIN"/>
    <property type="match status" value="1"/>
</dbReference>
<evidence type="ECO:0000256" key="1">
    <source>
        <dbReference type="ARBA" id="ARBA00022553"/>
    </source>
</evidence>
<keyword evidence="1" id="KW-0597">Phosphoprotein</keyword>
<dbReference type="SUPFAM" id="SSF49879">
    <property type="entry name" value="SMAD/FHA domain"/>
    <property type="match status" value="1"/>
</dbReference>
<dbReference type="InterPro" id="IPR008984">
    <property type="entry name" value="SMAD_FHA_dom_sf"/>
</dbReference>
<dbReference type="InterPro" id="IPR050923">
    <property type="entry name" value="Cell_Proc_Reg/RNA_Proc"/>
</dbReference>
<sequence length="227" mass="22524">MQIRVTVLGPGVADGVDVAISAPAGTPLSAVVGSLASAVSPGGAAPGAVFCEDRRLDPARCLLGQPPLVDGAVLSLHRPLEGPGAEPVPARLLVASGPDAGGVHLLRGGTATIGRSADADIPLDDPDVSRLHCSLTLGSDGTIAVADLGSTNGTWLDGRPVRERPVLLPPGGILRLGESALRVLTADERPAPPALALGGPPALSATRPVESGGPESGAPDEPPPTRV</sequence>
<dbReference type="EMBL" id="RFFJ01000065">
    <property type="protein sequence ID" value="RMI39938.1"/>
    <property type="molecule type" value="Genomic_DNA"/>
</dbReference>
<protein>
    <submittedName>
        <fullName evidence="4">FHA domain-containing protein</fullName>
    </submittedName>
</protein>
<name>A0A3M2LY81_9ACTN</name>
<dbReference type="AlphaFoldDB" id="A0A3M2LY81"/>
<gene>
    <name evidence="4" type="ORF">EBN88_13735</name>
</gene>
<feature type="compositionally biased region" description="Low complexity" evidence="2">
    <location>
        <begin position="194"/>
        <end position="205"/>
    </location>
</feature>
<dbReference type="PANTHER" id="PTHR23308">
    <property type="entry name" value="NUCLEAR INHIBITOR OF PROTEIN PHOSPHATASE-1"/>
    <property type="match status" value="1"/>
</dbReference>